<dbReference type="EMBL" id="JAAOYO010000003">
    <property type="protein sequence ID" value="NII41482.1"/>
    <property type="molecule type" value="Genomic_DNA"/>
</dbReference>
<evidence type="ECO:0008006" key="4">
    <source>
        <dbReference type="Google" id="ProtNLM"/>
    </source>
</evidence>
<comment type="caution">
    <text evidence="2">The sequence shown here is derived from an EMBL/GenBank/DDBJ whole genome shotgun (WGS) entry which is preliminary data.</text>
</comment>
<organism evidence="2 3">
    <name type="scientific">Curtobacterium salicis</name>
    <dbReference type="NCBI Taxonomy" id="1779862"/>
    <lineage>
        <taxon>Bacteria</taxon>
        <taxon>Bacillati</taxon>
        <taxon>Actinomycetota</taxon>
        <taxon>Actinomycetes</taxon>
        <taxon>Micrococcales</taxon>
        <taxon>Microbacteriaceae</taxon>
        <taxon>Curtobacterium</taxon>
    </lineage>
</organism>
<feature type="transmembrane region" description="Helical" evidence="1">
    <location>
        <begin position="302"/>
        <end position="322"/>
    </location>
</feature>
<feature type="transmembrane region" description="Helical" evidence="1">
    <location>
        <begin position="598"/>
        <end position="618"/>
    </location>
</feature>
<evidence type="ECO:0000256" key="1">
    <source>
        <dbReference type="SAM" id="Phobius"/>
    </source>
</evidence>
<keyword evidence="1" id="KW-0472">Membrane</keyword>
<feature type="transmembrane region" description="Helical" evidence="1">
    <location>
        <begin position="638"/>
        <end position="662"/>
    </location>
</feature>
<feature type="transmembrane region" description="Helical" evidence="1">
    <location>
        <begin position="249"/>
        <end position="276"/>
    </location>
</feature>
<reference evidence="2 3" key="1">
    <citation type="submission" date="2020-03" db="EMBL/GenBank/DDBJ databases">
        <title>Above-ground endophytic microbial communities from plants in different locations in the United States.</title>
        <authorList>
            <person name="Frank C."/>
        </authorList>
    </citation>
    <scope>NUCLEOTIDE SEQUENCE [LARGE SCALE GENOMIC DNA]</scope>
    <source>
        <strain evidence="2 3">WW7</strain>
    </source>
</reference>
<dbReference type="Proteomes" id="UP001318300">
    <property type="component" value="Unassembled WGS sequence"/>
</dbReference>
<keyword evidence="1" id="KW-1133">Transmembrane helix</keyword>
<evidence type="ECO:0000313" key="3">
    <source>
        <dbReference type="Proteomes" id="UP001318300"/>
    </source>
</evidence>
<keyword evidence="1" id="KW-0812">Transmembrane</keyword>
<sequence length="675" mass="69421">MRMRSVRLAYVIPPLLAVVLAFLGATRLSESGVVGVSGVVTAAAERGTTSNGRIAASLEDVARRHQATVVRTVADRSAPTTRRTTLVTAAPGTDGAEWLQDGYADFSPTVRTAVRPMAALDRYDPTGSYEVIGDDGARRATAAALRAAGFTTSSETVPVLDRLGVAGGIQDTSGLVGCVVLGCATLCLVGTIGSPRRTAVRGLHGRSAWAIVCSESSEVRTTVLVALVGAPVVGLVLWCHNGLAAWTTFATSAAVFVAALLIPVAAVHVVGTLIAARRPIAATLRGARPPGTIVLVAQAARLPALLLLVAAVFDLTAAVAVARSDSGDRELRAAGEAVQLWVTPDPRPGSTTQDYWDRIGAFVGAALDRHDALLTAAVEVGTGTGSGSTTALFVDSEYLRHQDLRAENGDRITVTDDRIAVWTPPRSDLDRAAVIRALVGWELRGAPDEQRRHIGGGALRSAGAYTYAADSSAVSWLTDAVVVIVPDASHVFTPDQLGAWLSTGDVVFTSEAAADRAIDAADLGDEFSAVVSVGQAAAERRRQAETAVGIAVLATISGLAVVVVLAVIGTTAHHRRHGRRLFTGIAAGRPSVRANGDLLLSECLLLATGCVAVVNRWWRARPDGSGAVSALDPAARAAGVGGASAAAVLALLSVVAVAVVAVSTRAVVRSRGAGS</sequence>
<protein>
    <recommendedName>
        <fullName evidence="4">ABC transporter permease</fullName>
    </recommendedName>
</protein>
<name>A0ABX0T7K6_9MICO</name>
<feature type="transmembrane region" description="Helical" evidence="1">
    <location>
        <begin position="174"/>
        <end position="193"/>
    </location>
</feature>
<feature type="transmembrane region" description="Helical" evidence="1">
    <location>
        <begin position="223"/>
        <end position="243"/>
    </location>
</feature>
<accession>A0ABX0T7K6</accession>
<evidence type="ECO:0000313" key="2">
    <source>
        <dbReference type="EMBL" id="NII41482.1"/>
    </source>
</evidence>
<proteinExistence type="predicted"/>
<feature type="transmembrane region" description="Helical" evidence="1">
    <location>
        <begin position="547"/>
        <end position="572"/>
    </location>
</feature>
<keyword evidence="3" id="KW-1185">Reference proteome</keyword>
<gene>
    <name evidence="2" type="ORF">E9228_002129</name>
</gene>
<dbReference type="RefSeq" id="WP_166780522.1">
    <property type="nucleotide sequence ID" value="NZ_JAAOYO010000003.1"/>
</dbReference>